<organism evidence="8 9">
    <name type="scientific">Linderina pennispora</name>
    <dbReference type="NCBI Taxonomy" id="61395"/>
    <lineage>
        <taxon>Eukaryota</taxon>
        <taxon>Fungi</taxon>
        <taxon>Fungi incertae sedis</taxon>
        <taxon>Zoopagomycota</taxon>
        <taxon>Kickxellomycotina</taxon>
        <taxon>Kickxellomycetes</taxon>
        <taxon>Kickxellales</taxon>
        <taxon>Kickxellaceae</taxon>
        <taxon>Linderina</taxon>
    </lineage>
</organism>
<dbReference type="CDD" id="cd12148">
    <property type="entry name" value="fungal_TF_MHR"/>
    <property type="match status" value="1"/>
</dbReference>
<feature type="region of interest" description="Disordered" evidence="6">
    <location>
        <begin position="231"/>
        <end position="269"/>
    </location>
</feature>
<feature type="domain" description="Zn(2)-C6 fungal-type" evidence="7">
    <location>
        <begin position="200"/>
        <end position="229"/>
    </location>
</feature>
<feature type="compositionally biased region" description="Polar residues" evidence="6">
    <location>
        <begin position="107"/>
        <end position="124"/>
    </location>
</feature>
<dbReference type="Gene3D" id="4.10.240.10">
    <property type="entry name" value="Zn(2)-C6 fungal-type DNA-binding domain"/>
    <property type="match status" value="1"/>
</dbReference>
<dbReference type="GO" id="GO:0005634">
    <property type="term" value="C:nucleus"/>
    <property type="evidence" value="ECO:0007669"/>
    <property type="project" value="UniProtKB-SubCell"/>
</dbReference>
<feature type="compositionally biased region" description="Low complexity" evidence="6">
    <location>
        <begin position="324"/>
        <end position="333"/>
    </location>
</feature>
<feature type="compositionally biased region" description="Polar residues" evidence="6">
    <location>
        <begin position="248"/>
        <end position="269"/>
    </location>
</feature>
<dbReference type="GO" id="GO:0006351">
    <property type="term" value="P:DNA-templated transcription"/>
    <property type="evidence" value="ECO:0007669"/>
    <property type="project" value="InterPro"/>
</dbReference>
<dbReference type="InterPro" id="IPR007219">
    <property type="entry name" value="XnlR_reg_dom"/>
</dbReference>
<dbReference type="RefSeq" id="XP_040743887.1">
    <property type="nucleotide sequence ID" value="XM_040887507.1"/>
</dbReference>
<dbReference type="AlphaFoldDB" id="A0A1Y1W9N5"/>
<reference evidence="8 9" key="1">
    <citation type="submission" date="2016-07" db="EMBL/GenBank/DDBJ databases">
        <title>Pervasive Adenine N6-methylation of Active Genes in Fungi.</title>
        <authorList>
            <consortium name="DOE Joint Genome Institute"/>
            <person name="Mondo S.J."/>
            <person name="Dannebaum R.O."/>
            <person name="Kuo R.C."/>
            <person name="Labutti K."/>
            <person name="Haridas S."/>
            <person name="Kuo A."/>
            <person name="Salamov A."/>
            <person name="Ahrendt S.R."/>
            <person name="Lipzen A."/>
            <person name="Sullivan W."/>
            <person name="Andreopoulos W.B."/>
            <person name="Clum A."/>
            <person name="Lindquist E."/>
            <person name="Daum C."/>
            <person name="Ramamoorthy G.K."/>
            <person name="Gryganskyi A."/>
            <person name="Culley D."/>
            <person name="Magnuson J.K."/>
            <person name="James T.Y."/>
            <person name="O'Malley M.A."/>
            <person name="Stajich J.E."/>
            <person name="Spatafora J.W."/>
            <person name="Visel A."/>
            <person name="Grigoriev I.V."/>
        </authorList>
    </citation>
    <scope>NUCLEOTIDE SEQUENCE [LARGE SCALE GENOMIC DNA]</scope>
    <source>
        <strain evidence="8 9">ATCC 12442</strain>
    </source>
</reference>
<dbReference type="CDD" id="cd00067">
    <property type="entry name" value="GAL4"/>
    <property type="match status" value="1"/>
</dbReference>
<evidence type="ECO:0000256" key="3">
    <source>
        <dbReference type="ARBA" id="ARBA00023015"/>
    </source>
</evidence>
<keyword evidence="2" id="KW-0479">Metal-binding</keyword>
<dbReference type="OrthoDB" id="10067394at2759"/>
<dbReference type="Pfam" id="PF04082">
    <property type="entry name" value="Fungal_trans"/>
    <property type="match status" value="1"/>
</dbReference>
<dbReference type="GO" id="GO:0003677">
    <property type="term" value="F:DNA binding"/>
    <property type="evidence" value="ECO:0007669"/>
    <property type="project" value="InterPro"/>
</dbReference>
<dbReference type="PROSITE" id="PS50048">
    <property type="entry name" value="ZN2_CY6_FUNGAL_2"/>
    <property type="match status" value="1"/>
</dbReference>
<dbReference type="Pfam" id="PF00172">
    <property type="entry name" value="Zn_clus"/>
    <property type="match status" value="1"/>
</dbReference>
<gene>
    <name evidence="8" type="ORF">DL89DRAFT_267470</name>
</gene>
<keyword evidence="4" id="KW-0804">Transcription</keyword>
<evidence type="ECO:0000256" key="1">
    <source>
        <dbReference type="ARBA" id="ARBA00004123"/>
    </source>
</evidence>
<dbReference type="PANTHER" id="PTHR47338:SF5">
    <property type="entry name" value="ZN(II)2CYS6 TRANSCRIPTION FACTOR (EUROFUNG)"/>
    <property type="match status" value="1"/>
</dbReference>
<dbReference type="InterPro" id="IPR036864">
    <property type="entry name" value="Zn2-C6_fun-type_DNA-bd_sf"/>
</dbReference>
<dbReference type="GO" id="GO:0008270">
    <property type="term" value="F:zinc ion binding"/>
    <property type="evidence" value="ECO:0007669"/>
    <property type="project" value="InterPro"/>
</dbReference>
<dbReference type="InterPro" id="IPR050815">
    <property type="entry name" value="TF_fung"/>
</dbReference>
<feature type="region of interest" description="Disordered" evidence="6">
    <location>
        <begin position="1"/>
        <end position="127"/>
    </location>
</feature>
<dbReference type="GeneID" id="63804155"/>
<accession>A0A1Y1W9N5</accession>
<dbReference type="SUPFAM" id="SSF57701">
    <property type="entry name" value="Zn2/Cys6 DNA-binding domain"/>
    <property type="match status" value="1"/>
</dbReference>
<sequence>MAKETPRQGEQGAEKTASGQEVRSTSENNSASDGGSPGSISTSSVPAPVAAEPAIGEHMARPNSSAAIALLHLRQSQHDSGRERVRETLDHPGDQRPDMAQLPYQGPRSTSMPQSPAASSTGQSYDARPVRLDVNPTVAYRFQPYSFGPVSRYRITNMPLRPAAQLLPPIAPQRPNSPLTTRHAYDPTFGQYRKQRRKQACDYCHTRRIKCEGGDPCDNCIKQDVRCQWRTKKKRGPKPKAAAAPVDSEQQQQKPPGNSTAPLSYGSRTGSAADIQNLIVASEDGGSSVGISRASTPESVSLRRSASPEEGIPQSIEVPPANPPNAAEEPPTAAFSAPPAGDLMKEFYSDKVEPETREAVLAYFEYLYAYGPIFHPSTFIRGIVANEVDPLLIDILKARTSNYLNADYGRNVDVEALAARVKSQILFRLQEPTIETMQILLLLALVEVSCQRRDACAAIFASLSCLMLRFDWHEVDLYRTRRPASWDEWVEVETKRRIFWSAYQNEFLISSFQGWRTSIPESIVSVRCPCADSDWIDVDFTPPSPQQQNEAVAEQDLADPTMTSAVEGEAAATLSAEATLSSSSSSSAAAAAAAALPAAGKSVGSATMDVAGSIPMQRETQVVISGALSHSFALLCEYNIILGRVTHFLHDTRTARSESKGLETILERPMPAIEYLGPIPESGHLVYAIDRKGHLISDDPVFKRYADYVQRLSKRAETPQHLLDTSFDIERAKIFGTSDHRICVLRSRYLSLKSLACMITVALHSSNRRSFFDEYERPSELEPSLSSPIDPQEKILRMILNIAFGKIWGQGLLAEDIQLDSIRECVECSHDFACCLDREKDVPDSRFELTVGLGIVVALGVLLHQLRRCKKALGEADDTEMLLSAWDNELKRVLGNIKILWTTLQKMTAVWNIGVLIKTLKLMNIDEAAVATEQLSFLTI</sequence>
<feature type="compositionally biased region" description="Polar residues" evidence="6">
    <location>
        <begin position="289"/>
        <end position="304"/>
    </location>
</feature>
<keyword evidence="3" id="KW-0805">Transcription regulation</keyword>
<feature type="compositionally biased region" description="Low complexity" evidence="6">
    <location>
        <begin position="39"/>
        <end position="54"/>
    </location>
</feature>
<evidence type="ECO:0000256" key="4">
    <source>
        <dbReference type="ARBA" id="ARBA00023163"/>
    </source>
</evidence>
<feature type="compositionally biased region" description="Basic and acidic residues" evidence="6">
    <location>
        <begin position="76"/>
        <end position="97"/>
    </location>
</feature>
<feature type="region of interest" description="Disordered" evidence="6">
    <location>
        <begin position="284"/>
        <end position="333"/>
    </location>
</feature>
<protein>
    <recommendedName>
        <fullName evidence="7">Zn(2)-C6 fungal-type domain-containing protein</fullName>
    </recommendedName>
</protein>
<name>A0A1Y1W9N5_9FUNG</name>
<dbReference type="InterPro" id="IPR001138">
    <property type="entry name" value="Zn2Cys6_DnaBD"/>
</dbReference>
<proteinExistence type="predicted"/>
<dbReference type="GO" id="GO:0000981">
    <property type="term" value="F:DNA-binding transcription factor activity, RNA polymerase II-specific"/>
    <property type="evidence" value="ECO:0007669"/>
    <property type="project" value="InterPro"/>
</dbReference>
<evidence type="ECO:0000313" key="8">
    <source>
        <dbReference type="EMBL" id="ORX70249.1"/>
    </source>
</evidence>
<keyword evidence="9" id="KW-1185">Reference proteome</keyword>
<keyword evidence="5" id="KW-0539">Nucleus</keyword>
<dbReference type="SMART" id="SM00066">
    <property type="entry name" value="GAL4"/>
    <property type="match status" value="1"/>
</dbReference>
<evidence type="ECO:0000259" key="7">
    <source>
        <dbReference type="PROSITE" id="PS50048"/>
    </source>
</evidence>
<dbReference type="EMBL" id="MCFD01000006">
    <property type="protein sequence ID" value="ORX70249.1"/>
    <property type="molecule type" value="Genomic_DNA"/>
</dbReference>
<evidence type="ECO:0000313" key="9">
    <source>
        <dbReference type="Proteomes" id="UP000193922"/>
    </source>
</evidence>
<dbReference type="Proteomes" id="UP000193922">
    <property type="component" value="Unassembled WGS sequence"/>
</dbReference>
<feature type="compositionally biased region" description="Polar residues" evidence="6">
    <location>
        <begin position="17"/>
        <end position="33"/>
    </location>
</feature>
<evidence type="ECO:0000256" key="6">
    <source>
        <dbReference type="SAM" id="MobiDB-lite"/>
    </source>
</evidence>
<evidence type="ECO:0000256" key="5">
    <source>
        <dbReference type="ARBA" id="ARBA00023242"/>
    </source>
</evidence>
<comment type="caution">
    <text evidence="8">The sequence shown here is derived from an EMBL/GenBank/DDBJ whole genome shotgun (WGS) entry which is preliminary data.</text>
</comment>
<dbReference type="PANTHER" id="PTHR47338">
    <property type="entry name" value="ZN(II)2CYS6 TRANSCRIPTION FACTOR (EUROFUNG)-RELATED"/>
    <property type="match status" value="1"/>
</dbReference>
<evidence type="ECO:0000256" key="2">
    <source>
        <dbReference type="ARBA" id="ARBA00022723"/>
    </source>
</evidence>
<comment type="subcellular location">
    <subcellularLocation>
        <location evidence="1">Nucleus</location>
    </subcellularLocation>
</comment>
<dbReference type="PROSITE" id="PS00463">
    <property type="entry name" value="ZN2_CY6_FUNGAL_1"/>
    <property type="match status" value="1"/>
</dbReference>